<dbReference type="AlphaFoldDB" id="A0A0D2KQU3"/>
<organism evidence="2 3">
    <name type="scientific">Hypholoma sublateritium (strain FD-334 SS-4)</name>
    <dbReference type="NCBI Taxonomy" id="945553"/>
    <lineage>
        <taxon>Eukaryota</taxon>
        <taxon>Fungi</taxon>
        <taxon>Dikarya</taxon>
        <taxon>Basidiomycota</taxon>
        <taxon>Agaricomycotina</taxon>
        <taxon>Agaricomycetes</taxon>
        <taxon>Agaricomycetidae</taxon>
        <taxon>Agaricales</taxon>
        <taxon>Agaricineae</taxon>
        <taxon>Strophariaceae</taxon>
        <taxon>Hypholoma</taxon>
    </lineage>
</organism>
<proteinExistence type="predicted"/>
<keyword evidence="3" id="KW-1185">Reference proteome</keyword>
<keyword evidence="1" id="KW-0732">Signal</keyword>
<feature type="signal peptide" evidence="1">
    <location>
        <begin position="1"/>
        <end position="36"/>
    </location>
</feature>
<evidence type="ECO:0000313" key="2">
    <source>
        <dbReference type="EMBL" id="KJA17002.1"/>
    </source>
</evidence>
<name>A0A0D2KQU3_HYPSF</name>
<accession>A0A0D2KQU3</accession>
<evidence type="ECO:0008006" key="4">
    <source>
        <dbReference type="Google" id="ProtNLM"/>
    </source>
</evidence>
<gene>
    <name evidence="2" type="ORF">HYPSUDRAFT_46798</name>
</gene>
<sequence length="67" mass="7546">MSGITGRAGVCFWGAHLPLWYACCSLRLILLRACSSGTFFTCDIYFNWEVCDDDAVDREYGARPSTR</sequence>
<feature type="chain" id="PRO_5002245862" description="Secreted protein" evidence="1">
    <location>
        <begin position="37"/>
        <end position="67"/>
    </location>
</feature>
<dbReference type="EMBL" id="KN817611">
    <property type="protein sequence ID" value="KJA17002.1"/>
    <property type="molecule type" value="Genomic_DNA"/>
</dbReference>
<protein>
    <recommendedName>
        <fullName evidence="4">Secreted protein</fullName>
    </recommendedName>
</protein>
<evidence type="ECO:0000313" key="3">
    <source>
        <dbReference type="Proteomes" id="UP000054270"/>
    </source>
</evidence>
<dbReference type="PROSITE" id="PS51257">
    <property type="entry name" value="PROKAR_LIPOPROTEIN"/>
    <property type="match status" value="1"/>
</dbReference>
<evidence type="ECO:0000256" key="1">
    <source>
        <dbReference type="SAM" id="SignalP"/>
    </source>
</evidence>
<reference evidence="3" key="1">
    <citation type="submission" date="2014-04" db="EMBL/GenBank/DDBJ databases">
        <title>Evolutionary Origins and Diversification of the Mycorrhizal Mutualists.</title>
        <authorList>
            <consortium name="DOE Joint Genome Institute"/>
            <consortium name="Mycorrhizal Genomics Consortium"/>
            <person name="Kohler A."/>
            <person name="Kuo A."/>
            <person name="Nagy L.G."/>
            <person name="Floudas D."/>
            <person name="Copeland A."/>
            <person name="Barry K.W."/>
            <person name="Cichocki N."/>
            <person name="Veneault-Fourrey C."/>
            <person name="LaButti K."/>
            <person name="Lindquist E.A."/>
            <person name="Lipzen A."/>
            <person name="Lundell T."/>
            <person name="Morin E."/>
            <person name="Murat C."/>
            <person name="Riley R."/>
            <person name="Ohm R."/>
            <person name="Sun H."/>
            <person name="Tunlid A."/>
            <person name="Henrissat B."/>
            <person name="Grigoriev I.V."/>
            <person name="Hibbett D.S."/>
            <person name="Martin F."/>
        </authorList>
    </citation>
    <scope>NUCLEOTIDE SEQUENCE [LARGE SCALE GENOMIC DNA]</scope>
    <source>
        <strain evidence="3">FD-334 SS-4</strain>
    </source>
</reference>
<dbReference type="Proteomes" id="UP000054270">
    <property type="component" value="Unassembled WGS sequence"/>
</dbReference>